<dbReference type="Proteomes" id="UP000738325">
    <property type="component" value="Unassembled WGS sequence"/>
</dbReference>
<evidence type="ECO:0000256" key="1">
    <source>
        <dbReference type="ARBA" id="ARBA00022801"/>
    </source>
</evidence>
<organism evidence="4 5">
    <name type="scientific">Dissophora globulifera</name>
    <dbReference type="NCBI Taxonomy" id="979702"/>
    <lineage>
        <taxon>Eukaryota</taxon>
        <taxon>Fungi</taxon>
        <taxon>Fungi incertae sedis</taxon>
        <taxon>Mucoromycota</taxon>
        <taxon>Mortierellomycotina</taxon>
        <taxon>Mortierellomycetes</taxon>
        <taxon>Mortierellales</taxon>
        <taxon>Mortierellaceae</taxon>
        <taxon>Dissophora</taxon>
    </lineage>
</organism>
<accession>A0A9P6R0K5</accession>
<dbReference type="PANTHER" id="PTHR48081">
    <property type="entry name" value="AB HYDROLASE SUPERFAMILY PROTEIN C4A8.06C"/>
    <property type="match status" value="1"/>
</dbReference>
<dbReference type="Gene3D" id="3.40.50.1820">
    <property type="entry name" value="alpha/beta hydrolase"/>
    <property type="match status" value="1"/>
</dbReference>
<feature type="non-terminal residue" evidence="4">
    <location>
        <position position="1"/>
    </location>
</feature>
<dbReference type="InterPro" id="IPR050300">
    <property type="entry name" value="GDXG_lipolytic_enzyme"/>
</dbReference>
<comment type="caution">
    <text evidence="4">The sequence shown here is derived from an EMBL/GenBank/DDBJ whole genome shotgun (WGS) entry which is preliminary data.</text>
</comment>
<evidence type="ECO:0000313" key="4">
    <source>
        <dbReference type="EMBL" id="KAG0304665.1"/>
    </source>
</evidence>
<dbReference type="OrthoDB" id="433474at2759"/>
<name>A0A9P6R0K5_9FUNG</name>
<keyword evidence="2" id="KW-1133">Transmembrane helix</keyword>
<evidence type="ECO:0000313" key="5">
    <source>
        <dbReference type="Proteomes" id="UP000738325"/>
    </source>
</evidence>
<evidence type="ECO:0000256" key="2">
    <source>
        <dbReference type="SAM" id="Phobius"/>
    </source>
</evidence>
<dbReference type="Pfam" id="PF07859">
    <property type="entry name" value="Abhydrolase_3"/>
    <property type="match status" value="1"/>
</dbReference>
<dbReference type="GO" id="GO:0016787">
    <property type="term" value="F:hydrolase activity"/>
    <property type="evidence" value="ECO:0007669"/>
    <property type="project" value="UniProtKB-KW"/>
</dbReference>
<feature type="domain" description="Alpha/beta hydrolase fold-3" evidence="3">
    <location>
        <begin position="28"/>
        <end position="235"/>
    </location>
</feature>
<proteinExistence type="predicted"/>
<dbReference type="InterPro" id="IPR013094">
    <property type="entry name" value="AB_hydrolase_3"/>
</dbReference>
<reference evidence="4" key="1">
    <citation type="journal article" date="2020" name="Fungal Divers.">
        <title>Resolving the Mortierellaceae phylogeny through synthesis of multi-gene phylogenetics and phylogenomics.</title>
        <authorList>
            <person name="Vandepol N."/>
            <person name="Liber J."/>
            <person name="Desiro A."/>
            <person name="Na H."/>
            <person name="Kennedy M."/>
            <person name="Barry K."/>
            <person name="Grigoriev I.V."/>
            <person name="Miller A.N."/>
            <person name="O'Donnell K."/>
            <person name="Stajich J.E."/>
            <person name="Bonito G."/>
        </authorList>
    </citation>
    <scope>NUCLEOTIDE SEQUENCE</scope>
    <source>
        <strain evidence="4">REB-010B</strain>
    </source>
</reference>
<keyword evidence="5" id="KW-1185">Reference proteome</keyword>
<feature type="transmembrane region" description="Helical" evidence="2">
    <location>
        <begin position="21"/>
        <end position="44"/>
    </location>
</feature>
<dbReference type="InterPro" id="IPR029058">
    <property type="entry name" value="AB_hydrolase_fold"/>
</dbReference>
<dbReference type="PANTHER" id="PTHR48081:SF8">
    <property type="entry name" value="ALPHA_BETA HYDROLASE FOLD-3 DOMAIN-CONTAINING PROTEIN-RELATED"/>
    <property type="match status" value="1"/>
</dbReference>
<keyword evidence="2" id="KW-0812">Transmembrane</keyword>
<dbReference type="SUPFAM" id="SSF53474">
    <property type="entry name" value="alpha/beta-Hydrolases"/>
    <property type="match status" value="1"/>
</dbReference>
<gene>
    <name evidence="4" type="ORF">BGZ99_002326</name>
</gene>
<dbReference type="EMBL" id="JAAAIP010001683">
    <property type="protein sequence ID" value="KAG0304665.1"/>
    <property type="molecule type" value="Genomic_DNA"/>
</dbReference>
<keyword evidence="2" id="KW-0472">Membrane</keyword>
<keyword evidence="1" id="KW-0378">Hydrolase</keyword>
<sequence length="270" mass="29519">SSKKRLKADMEKKMSPADVGAGCDIVMFAVHGGGMVVGDALMFLRNYRSWMKELQVNHNIKVGFLSIGYTLAPEAPYPGALNECVAAYKHLVEHYGVDPRRIVMCGDSAGANLCLTSALKLRDEYPHINLPAGQVLISPWVMSLKPGKPSPHDWLTKEAGILFMEAYTQLQVKVMTSPYASPIGAPSLTGMPPMLIFIGGAETLRSSIEEFIQKATADGVDVQYEVKEGKVHDYALIEEIAGAKAVREVTHSIGRFVTQIHERYIGLSTL</sequence>
<evidence type="ECO:0000259" key="3">
    <source>
        <dbReference type="Pfam" id="PF07859"/>
    </source>
</evidence>
<protein>
    <recommendedName>
        <fullName evidence="3">Alpha/beta hydrolase fold-3 domain-containing protein</fullName>
    </recommendedName>
</protein>
<dbReference type="AlphaFoldDB" id="A0A9P6R0K5"/>